<dbReference type="Gene3D" id="3.20.20.370">
    <property type="entry name" value="Glycoside hydrolase/deacetylase"/>
    <property type="match status" value="1"/>
</dbReference>
<dbReference type="InterPro" id="IPR011330">
    <property type="entry name" value="Glyco_hydro/deAcase_b/a-brl"/>
</dbReference>
<comment type="subcellular location">
    <subcellularLocation>
        <location evidence="2">Cell membrane</location>
        <topology evidence="2">Lipid-anchor</topology>
        <topology evidence="2">GPI-anchor</topology>
    </subcellularLocation>
</comment>
<comment type="cofactor">
    <cofactor evidence="1">
        <name>Co(2+)</name>
        <dbReference type="ChEBI" id="CHEBI:48828"/>
    </cofactor>
</comment>
<keyword evidence="11" id="KW-0961">Cell wall biogenesis/degradation</keyword>
<keyword evidence="4" id="KW-0325">Glycoprotein</keyword>
<dbReference type="STRING" id="97359.A0A550CFU8"/>
<evidence type="ECO:0000313" key="14">
    <source>
        <dbReference type="EMBL" id="TRM63673.1"/>
    </source>
</evidence>
<dbReference type="Proteomes" id="UP000320762">
    <property type="component" value="Unassembled WGS sequence"/>
</dbReference>
<feature type="domain" description="NodB homology" evidence="13">
    <location>
        <begin position="42"/>
        <end position="227"/>
    </location>
</feature>
<evidence type="ECO:0000256" key="12">
    <source>
        <dbReference type="SAM" id="SignalP"/>
    </source>
</evidence>
<keyword evidence="9" id="KW-0119">Carbohydrate metabolism</keyword>
<dbReference type="EMBL" id="VDMD01000009">
    <property type="protein sequence ID" value="TRM63673.1"/>
    <property type="molecule type" value="Genomic_DNA"/>
</dbReference>
<dbReference type="GO" id="GO:0071555">
    <property type="term" value="P:cell wall organization"/>
    <property type="evidence" value="ECO:0007669"/>
    <property type="project" value="UniProtKB-KW"/>
</dbReference>
<keyword evidence="10" id="KW-0449">Lipoprotein</keyword>
<protein>
    <submittedName>
        <fullName evidence="14">Carbohydrate esterase family 4 protein</fullName>
    </submittedName>
</protein>
<keyword evidence="8" id="KW-0472">Membrane</keyword>
<reference evidence="14 15" key="1">
    <citation type="journal article" date="2019" name="New Phytol.">
        <title>Comparative genomics reveals unique wood-decay strategies and fruiting body development in the Schizophyllaceae.</title>
        <authorList>
            <person name="Almasi E."/>
            <person name="Sahu N."/>
            <person name="Krizsan K."/>
            <person name="Balint B."/>
            <person name="Kovacs G.M."/>
            <person name="Kiss B."/>
            <person name="Cseklye J."/>
            <person name="Drula E."/>
            <person name="Henrissat B."/>
            <person name="Nagy I."/>
            <person name="Chovatia M."/>
            <person name="Adam C."/>
            <person name="LaButti K."/>
            <person name="Lipzen A."/>
            <person name="Riley R."/>
            <person name="Grigoriev I.V."/>
            <person name="Nagy L.G."/>
        </authorList>
    </citation>
    <scope>NUCLEOTIDE SEQUENCE [LARGE SCALE GENOMIC DNA]</scope>
    <source>
        <strain evidence="14 15">NL-1724</strain>
    </source>
</reference>
<organism evidence="14 15">
    <name type="scientific">Schizophyllum amplum</name>
    <dbReference type="NCBI Taxonomy" id="97359"/>
    <lineage>
        <taxon>Eukaryota</taxon>
        <taxon>Fungi</taxon>
        <taxon>Dikarya</taxon>
        <taxon>Basidiomycota</taxon>
        <taxon>Agaricomycotina</taxon>
        <taxon>Agaricomycetes</taxon>
        <taxon>Agaricomycetidae</taxon>
        <taxon>Agaricales</taxon>
        <taxon>Schizophyllaceae</taxon>
        <taxon>Schizophyllum</taxon>
    </lineage>
</organism>
<dbReference type="Pfam" id="PF01522">
    <property type="entry name" value="Polysacc_deac_1"/>
    <property type="match status" value="1"/>
</dbReference>
<dbReference type="GO" id="GO:0005975">
    <property type="term" value="P:carbohydrate metabolic process"/>
    <property type="evidence" value="ECO:0007669"/>
    <property type="project" value="InterPro"/>
</dbReference>
<evidence type="ECO:0000256" key="3">
    <source>
        <dbReference type="ARBA" id="ARBA00022475"/>
    </source>
</evidence>
<dbReference type="PANTHER" id="PTHR46471:SF2">
    <property type="entry name" value="CHITIN DEACETYLASE-RELATED"/>
    <property type="match status" value="1"/>
</dbReference>
<evidence type="ECO:0000256" key="2">
    <source>
        <dbReference type="ARBA" id="ARBA00004609"/>
    </source>
</evidence>
<proteinExistence type="predicted"/>
<evidence type="ECO:0000256" key="11">
    <source>
        <dbReference type="ARBA" id="ARBA00023316"/>
    </source>
</evidence>
<keyword evidence="15" id="KW-1185">Reference proteome</keyword>
<accession>A0A550CFU8</accession>
<keyword evidence="4" id="KW-0336">GPI-anchor</keyword>
<dbReference type="CDD" id="cd10951">
    <property type="entry name" value="CE4_ClCDA_like"/>
    <property type="match status" value="1"/>
</dbReference>
<evidence type="ECO:0000259" key="13">
    <source>
        <dbReference type="PROSITE" id="PS51677"/>
    </source>
</evidence>
<dbReference type="PROSITE" id="PS51677">
    <property type="entry name" value="NODB"/>
    <property type="match status" value="1"/>
</dbReference>
<keyword evidence="5" id="KW-0479">Metal-binding</keyword>
<evidence type="ECO:0000256" key="7">
    <source>
        <dbReference type="ARBA" id="ARBA00022801"/>
    </source>
</evidence>
<evidence type="ECO:0000256" key="9">
    <source>
        <dbReference type="ARBA" id="ARBA00023277"/>
    </source>
</evidence>
<dbReference type="GO" id="GO:0046872">
    <property type="term" value="F:metal ion binding"/>
    <property type="evidence" value="ECO:0007669"/>
    <property type="project" value="UniProtKB-KW"/>
</dbReference>
<dbReference type="InterPro" id="IPR002509">
    <property type="entry name" value="NODB_dom"/>
</dbReference>
<dbReference type="AlphaFoldDB" id="A0A550CFU8"/>
<gene>
    <name evidence="14" type="ORF">BD626DRAFT_495036</name>
</gene>
<evidence type="ECO:0000313" key="15">
    <source>
        <dbReference type="Proteomes" id="UP000320762"/>
    </source>
</evidence>
<feature type="chain" id="PRO_5021737147" evidence="12">
    <location>
        <begin position="18"/>
        <end position="253"/>
    </location>
</feature>
<dbReference type="SUPFAM" id="SSF88713">
    <property type="entry name" value="Glycoside hydrolase/deacetylase"/>
    <property type="match status" value="1"/>
</dbReference>
<dbReference type="PANTHER" id="PTHR46471">
    <property type="entry name" value="CHITIN DEACETYLASE"/>
    <property type="match status" value="1"/>
</dbReference>
<name>A0A550CFU8_9AGAR</name>
<evidence type="ECO:0000256" key="6">
    <source>
        <dbReference type="ARBA" id="ARBA00022729"/>
    </source>
</evidence>
<evidence type="ECO:0000256" key="1">
    <source>
        <dbReference type="ARBA" id="ARBA00001941"/>
    </source>
</evidence>
<evidence type="ECO:0000256" key="10">
    <source>
        <dbReference type="ARBA" id="ARBA00023288"/>
    </source>
</evidence>
<comment type="caution">
    <text evidence="14">The sequence shown here is derived from an EMBL/GenBank/DDBJ whole genome shotgun (WGS) entry which is preliminary data.</text>
</comment>
<keyword evidence="3" id="KW-1003">Cell membrane</keyword>
<evidence type="ECO:0000256" key="4">
    <source>
        <dbReference type="ARBA" id="ARBA00022622"/>
    </source>
</evidence>
<evidence type="ECO:0000256" key="5">
    <source>
        <dbReference type="ARBA" id="ARBA00022723"/>
    </source>
</evidence>
<dbReference type="GO" id="GO:0016810">
    <property type="term" value="F:hydrolase activity, acting on carbon-nitrogen (but not peptide) bonds"/>
    <property type="evidence" value="ECO:0007669"/>
    <property type="project" value="InterPro"/>
</dbReference>
<dbReference type="OrthoDB" id="2125469at2759"/>
<keyword evidence="6 12" id="KW-0732">Signal</keyword>
<dbReference type="GO" id="GO:0098552">
    <property type="term" value="C:side of membrane"/>
    <property type="evidence" value="ECO:0007669"/>
    <property type="project" value="UniProtKB-KW"/>
</dbReference>
<sequence>MISWIVLSLGLALIAGASPTPANATLETRARAQVYSKCTVPNTVALTFDDGPYDYIYDISGKLLEKGAKGTFFFNGNNYQCIYSDANIARIQYVYGAGHQVASHTWAHKHLTQLSWDQVHDEMYRVELALQRIVGVTPAFMRPPYGEYNDMVLDASGVRGQGVVIWDFDSGDSAGVSAADSRQRYNDVANTHPSTILALNHETYYSTAFQVLTNAIDTLQAKGYRLVTLAECLGKPAYQNVGQRQQKDASWTC</sequence>
<dbReference type="GO" id="GO:0005886">
    <property type="term" value="C:plasma membrane"/>
    <property type="evidence" value="ECO:0007669"/>
    <property type="project" value="UniProtKB-SubCell"/>
</dbReference>
<feature type="signal peptide" evidence="12">
    <location>
        <begin position="1"/>
        <end position="17"/>
    </location>
</feature>
<evidence type="ECO:0000256" key="8">
    <source>
        <dbReference type="ARBA" id="ARBA00023136"/>
    </source>
</evidence>
<keyword evidence="7" id="KW-0378">Hydrolase</keyword>